<reference evidence="1" key="1">
    <citation type="submission" date="2023-07" db="EMBL/GenBank/DDBJ databases">
        <title>Sequencing the genomes of 1000 actinobacteria strains.</title>
        <authorList>
            <person name="Klenk H.-P."/>
        </authorList>
    </citation>
    <scope>NUCLEOTIDE SEQUENCE</scope>
    <source>
        <strain evidence="1">DSM 44707</strain>
    </source>
</reference>
<sequence length="53" mass="5312">MSRSVIVDPSVESTLLDTLPLASGSASAVLSGPTHDLTAVRTHGIIPALTGAK</sequence>
<gene>
    <name evidence="1" type="ORF">J2S41_002421</name>
</gene>
<name>A0AAE3YNU0_9ACTN</name>
<dbReference type="EMBL" id="JAVDYB010000001">
    <property type="protein sequence ID" value="MDR7275643.1"/>
    <property type="molecule type" value="Genomic_DNA"/>
</dbReference>
<accession>A0AAE3YNU0</accession>
<evidence type="ECO:0000313" key="1">
    <source>
        <dbReference type="EMBL" id="MDR7275643.1"/>
    </source>
</evidence>
<keyword evidence="2" id="KW-1185">Reference proteome</keyword>
<proteinExistence type="predicted"/>
<dbReference type="AlphaFoldDB" id="A0AAE3YNU0"/>
<dbReference type="Proteomes" id="UP001183643">
    <property type="component" value="Unassembled WGS sequence"/>
</dbReference>
<evidence type="ECO:0000313" key="2">
    <source>
        <dbReference type="Proteomes" id="UP001183643"/>
    </source>
</evidence>
<comment type="caution">
    <text evidence="1">The sequence shown here is derived from an EMBL/GenBank/DDBJ whole genome shotgun (WGS) entry which is preliminary data.</text>
</comment>
<organism evidence="1 2">
    <name type="scientific">Catenuloplanes atrovinosus</name>
    <dbReference type="NCBI Taxonomy" id="137266"/>
    <lineage>
        <taxon>Bacteria</taxon>
        <taxon>Bacillati</taxon>
        <taxon>Actinomycetota</taxon>
        <taxon>Actinomycetes</taxon>
        <taxon>Micromonosporales</taxon>
        <taxon>Micromonosporaceae</taxon>
        <taxon>Catenuloplanes</taxon>
    </lineage>
</organism>
<protein>
    <submittedName>
        <fullName evidence="1">Uncharacterized protein</fullName>
    </submittedName>
</protein>